<dbReference type="Gene3D" id="1.10.287.950">
    <property type="entry name" value="Methyl-accepting chemotaxis protein"/>
    <property type="match status" value="1"/>
</dbReference>
<dbReference type="InterPro" id="IPR004089">
    <property type="entry name" value="MCPsignal_dom"/>
</dbReference>
<name>A0A402D7D8_9BACT</name>
<reference evidence="3 4" key="1">
    <citation type="journal article" date="2019" name="Int. J. Syst. Evol. Microbiol.">
        <title>Capsulimonas corticalis gen. nov., sp. nov., an aerobic capsulated bacterium, of a novel bacterial order, Capsulimonadales ord. nov., of the class Armatimonadia of the phylum Armatimonadetes.</title>
        <authorList>
            <person name="Li J."/>
            <person name="Kudo C."/>
            <person name="Tonouchi A."/>
        </authorList>
    </citation>
    <scope>NUCLEOTIDE SEQUENCE [LARGE SCALE GENOMIC DNA]</scope>
    <source>
        <strain evidence="3 4">AX-7</strain>
    </source>
</reference>
<accession>A0A402D7D8</accession>
<dbReference type="Gene3D" id="6.10.340.10">
    <property type="match status" value="1"/>
</dbReference>
<dbReference type="AlphaFoldDB" id="A0A402D7D8"/>
<evidence type="ECO:0000313" key="3">
    <source>
        <dbReference type="EMBL" id="BDI29368.1"/>
    </source>
</evidence>
<sequence>MKINPLTPGRLLMDRLRFPAKFGLIGLLFLLPLGGVTYFFQSAIISDIHFAEMERQGVVYDRALTNLLLDVLSNSDEASQDVAEVDALNAALGPALKTGDGWPKLKAEWLAIQKPGSQPAYTSRQAGMSAFATDLNTFIGTVGTNSNLILDPQADSYYVMDTVVIQAPGAAVTLGQARDLATDAASRGLLTADEKTQLTVLTGQIASPMGTLTSDLKQATAFNQALSGQMDSPSASITNGINAFQDALQAQLLKPAHITVRPQIIEISAHEALASGQSYSQTGYDVLDGILQVRLHKFYSRRNAVDALAVASVALAIYFLVALYQAMLGSVSRLLSTAQCIAEGDLTQNVDMQTRDEIGQMGTAALAAMVQNLGALTSAARRVASGDLTGNLAARSDKDMLGNAFVEMTASLRTLVVQLQISSAQVASASEVVASTSQQMGSATDEISAAMHEVAQASDQSSRGATEVAQGASAQASAISLGADQVKRLAASVRGVAYDATGAAQEATRAAEATTAGAGAVTQTVAGMARIDQAVSESAQVIESLGKSSQQIGIIVKTIGEIADQTNLLALNATIEAARAGEAGRGFAVVADEVRKLAERCTRATHEIGSLIGQIQSQTEAAVTTMAVGTREVASGAALAEEAGTALSHIQIVVSGVMGRVQSIGAAAEEMSGSSDEVSKAISDVAAIIEESSAAAEEMSASAEQVSSSVSTISEMTAQQSASASELAASASELADIARSLESAVAKFHVSAEPPDAKAEKKDMLLLKAA</sequence>
<dbReference type="PROSITE" id="PS50111">
    <property type="entry name" value="CHEMOTAXIS_TRANSDUC_2"/>
    <property type="match status" value="1"/>
</dbReference>
<dbReference type="CDD" id="cd11386">
    <property type="entry name" value="MCP_signal"/>
    <property type="match status" value="1"/>
</dbReference>
<dbReference type="InterPro" id="IPR003660">
    <property type="entry name" value="HAMP_dom"/>
</dbReference>
<organism evidence="3 4">
    <name type="scientific">Capsulimonas corticalis</name>
    <dbReference type="NCBI Taxonomy" id="2219043"/>
    <lineage>
        <taxon>Bacteria</taxon>
        <taxon>Bacillati</taxon>
        <taxon>Armatimonadota</taxon>
        <taxon>Armatimonadia</taxon>
        <taxon>Capsulimonadales</taxon>
        <taxon>Capsulimonadaceae</taxon>
        <taxon>Capsulimonas</taxon>
    </lineage>
</organism>
<evidence type="ECO:0000256" key="1">
    <source>
        <dbReference type="ARBA" id="ARBA00023224"/>
    </source>
</evidence>
<proteinExistence type="inferred from homology"/>
<dbReference type="KEGG" id="ccot:CCAX7_14190"/>
<dbReference type="RefSeq" id="WP_125206441.1">
    <property type="nucleotide sequence ID" value="NZ_AP025739.1"/>
</dbReference>
<dbReference type="PANTHER" id="PTHR32089:SF112">
    <property type="entry name" value="LYSOZYME-LIKE PROTEIN-RELATED"/>
    <property type="match status" value="1"/>
</dbReference>
<dbReference type="Pfam" id="PF00015">
    <property type="entry name" value="MCPsignal"/>
    <property type="match status" value="1"/>
</dbReference>
<keyword evidence="4" id="KW-1185">Reference proteome</keyword>
<dbReference type="GO" id="GO:0016020">
    <property type="term" value="C:membrane"/>
    <property type="evidence" value="ECO:0007669"/>
    <property type="project" value="InterPro"/>
</dbReference>
<dbReference type="OrthoDB" id="2489132at2"/>
<dbReference type="Proteomes" id="UP000287394">
    <property type="component" value="Chromosome"/>
</dbReference>
<dbReference type="SMART" id="SM00283">
    <property type="entry name" value="MA"/>
    <property type="match status" value="1"/>
</dbReference>
<dbReference type="CDD" id="cd06225">
    <property type="entry name" value="HAMP"/>
    <property type="match status" value="2"/>
</dbReference>
<evidence type="ECO:0000256" key="2">
    <source>
        <dbReference type="ARBA" id="ARBA00029447"/>
    </source>
</evidence>
<dbReference type="Pfam" id="PF00672">
    <property type="entry name" value="HAMP"/>
    <property type="match status" value="1"/>
</dbReference>
<dbReference type="PANTHER" id="PTHR32089">
    <property type="entry name" value="METHYL-ACCEPTING CHEMOTAXIS PROTEIN MCPB"/>
    <property type="match status" value="1"/>
</dbReference>
<dbReference type="EMBL" id="AP025739">
    <property type="protein sequence ID" value="BDI29368.1"/>
    <property type="molecule type" value="Genomic_DNA"/>
</dbReference>
<protein>
    <submittedName>
        <fullName evidence="3">Methyl-accepting chemotaxis protein</fullName>
    </submittedName>
</protein>
<evidence type="ECO:0000313" key="4">
    <source>
        <dbReference type="Proteomes" id="UP000287394"/>
    </source>
</evidence>
<dbReference type="GO" id="GO:0007165">
    <property type="term" value="P:signal transduction"/>
    <property type="evidence" value="ECO:0007669"/>
    <property type="project" value="UniProtKB-KW"/>
</dbReference>
<dbReference type="SUPFAM" id="SSF58104">
    <property type="entry name" value="Methyl-accepting chemotaxis protein (MCP) signaling domain"/>
    <property type="match status" value="2"/>
</dbReference>
<keyword evidence="1" id="KW-0807">Transducer</keyword>
<dbReference type="SMART" id="SM00304">
    <property type="entry name" value="HAMP"/>
    <property type="match status" value="1"/>
</dbReference>
<comment type="similarity">
    <text evidence="2">Belongs to the methyl-accepting chemotaxis (MCP) protein family.</text>
</comment>
<gene>
    <name evidence="3" type="ORF">CCAX7_14190</name>
</gene>
<dbReference type="PROSITE" id="PS50885">
    <property type="entry name" value="HAMP"/>
    <property type="match status" value="1"/>
</dbReference>